<organism>
    <name type="scientific">Physcomitrium patens</name>
    <name type="common">Spreading-leaved earth moss</name>
    <name type="synonym">Physcomitrella patens</name>
    <dbReference type="NCBI Taxonomy" id="3218"/>
    <lineage>
        <taxon>Eukaryota</taxon>
        <taxon>Viridiplantae</taxon>
        <taxon>Streptophyta</taxon>
        <taxon>Embryophyta</taxon>
        <taxon>Bryophyta</taxon>
        <taxon>Bryophytina</taxon>
        <taxon>Bryopsida</taxon>
        <taxon>Funariidae</taxon>
        <taxon>Funariales</taxon>
        <taxon>Funariaceae</taxon>
        <taxon>Physcomitrium</taxon>
    </lineage>
</organism>
<dbReference type="Pfam" id="PF10673">
    <property type="entry name" value="DUF2487"/>
    <property type="match status" value="1"/>
</dbReference>
<protein>
    <submittedName>
        <fullName evidence="1">Predicted protein</fullName>
    </submittedName>
</protein>
<evidence type="ECO:0000313" key="1">
    <source>
        <dbReference type="EMBL" id="EDQ48380.1"/>
    </source>
</evidence>
<reference evidence="1" key="1">
    <citation type="journal article" date="2008" name="Science">
        <title>The Physcomitrella genome reveals evolutionary insights into the conquest of land by plants.</title>
        <authorList>
            <person name="Rensing S."/>
            <person name="Lang D."/>
            <person name="Zimmer A."/>
            <person name="Terry A."/>
            <person name="Salamov A."/>
            <person name="Shapiro H."/>
            <person name="Nishiyama T."/>
            <person name="Perroud P.-F."/>
            <person name="Lindquist E."/>
            <person name="Kamisugi Y."/>
            <person name="Tanahashi T."/>
            <person name="Sakakibara K."/>
            <person name="Fujita T."/>
            <person name="Oishi K."/>
            <person name="Shin-I T."/>
            <person name="Kuroki Y."/>
            <person name="Toyoda A."/>
            <person name="Suzuki Y."/>
            <person name="Hashimoto A."/>
            <person name="Yamaguchi K."/>
            <person name="Sugano A."/>
            <person name="Kohara Y."/>
            <person name="Fujiyama A."/>
            <person name="Anterola A."/>
            <person name="Aoki S."/>
            <person name="Ashton N."/>
            <person name="Barbazuk W.B."/>
            <person name="Barker E."/>
            <person name="Bennetzen J."/>
            <person name="Bezanilla M."/>
            <person name="Blankenship R."/>
            <person name="Cho S.H."/>
            <person name="Dutcher S."/>
            <person name="Estelle M."/>
            <person name="Fawcett J.A."/>
            <person name="Gundlach H."/>
            <person name="Hanada K."/>
            <person name="Heyl A."/>
            <person name="Hicks K.A."/>
            <person name="Hugh J."/>
            <person name="Lohr M."/>
            <person name="Mayer K."/>
            <person name="Melkozernov A."/>
            <person name="Murata T."/>
            <person name="Nelson D."/>
            <person name="Pils B."/>
            <person name="Prigge M."/>
            <person name="Reiss B."/>
            <person name="Renner T."/>
            <person name="Rombauts S."/>
            <person name="Rushton P."/>
            <person name="Sanderfoot A."/>
            <person name="Schween G."/>
            <person name="Shiu S.-H."/>
            <person name="Stueber K."/>
            <person name="Theodoulou F.L."/>
            <person name="Tu H."/>
            <person name="Van de Peer Y."/>
            <person name="Verrier P.J."/>
            <person name="Waters E."/>
            <person name="Wood A."/>
            <person name="Yang L."/>
            <person name="Cove D."/>
            <person name="Cuming A."/>
            <person name="Hasebe M."/>
            <person name="Lucas S."/>
            <person name="Mishler D.B."/>
            <person name="Reski R."/>
            <person name="Grigoriev I."/>
            <person name="Quatrano R.S."/>
            <person name="Boore J.L."/>
        </authorList>
    </citation>
    <scope>NUCLEOTIDE SEQUENCE [LARGE SCALE GENOMIC DNA]</scope>
</reference>
<dbReference type="EMBL" id="DS546501">
    <property type="protein sequence ID" value="EDQ48380.1"/>
    <property type="molecule type" value="Genomic_DNA"/>
</dbReference>
<dbReference type="HOGENOM" id="CLU_750981_0_0_1"/>
<gene>
    <name evidence="1" type="ORF">PHYPADRAFT_103888</name>
</gene>
<sequence length="369" mass="43988">MYKRHQQQLFQFLHVKEETLQPQKWRFGYGLHFDLYPDRFSLLYDFCYFHKWIDESDGRVAITEAGNERLQLSYEDQHYHDLIRFWMRLYKRAIPNLPMLVQLIPLIASGGWVTQQGLMDTLLPWIKEFYYDSPVDILVNRVCKMMVHLGLLRVGQDENEQWMYTATYASQTWLRKYNGFTETTILLKKSWRTSKRKAIVSSWHLPVSTDSWYASFQNLRDGRGDDLMQWNVNELEKWEELRGFVDTALLPIYLYREGKQVSEHAWRMNYLLNVAAAIEQKLKGRVLLYPVSYHFAEEQLSQQTPEGFSFCVLLHFRGDRVRAVESAQNSNLLMLPVGDEDLESSLRFEVTVDVLYKEIIRHWQQRTSQ</sequence>
<dbReference type="InterPro" id="IPR019615">
    <property type="entry name" value="DUF2487"/>
</dbReference>
<name>A9U7H3_PHYPA</name>
<accession>A9U7H3</accession>
<dbReference type="AlphaFoldDB" id="A9U7H3"/>
<proteinExistence type="predicted"/>